<dbReference type="SUPFAM" id="SSF53850">
    <property type="entry name" value="Periplasmic binding protein-like II"/>
    <property type="match status" value="1"/>
</dbReference>
<dbReference type="InterPro" id="IPR005119">
    <property type="entry name" value="LysR_subst-bd"/>
</dbReference>
<dbReference type="Proteomes" id="UP000319523">
    <property type="component" value="Unassembled WGS sequence"/>
</dbReference>
<organism evidence="6 7">
    <name type="scientific">Mixta tenebrionis</name>
    <dbReference type="NCBI Taxonomy" id="2562439"/>
    <lineage>
        <taxon>Bacteria</taxon>
        <taxon>Pseudomonadati</taxon>
        <taxon>Pseudomonadota</taxon>
        <taxon>Gammaproteobacteria</taxon>
        <taxon>Enterobacterales</taxon>
        <taxon>Erwiniaceae</taxon>
        <taxon>Mixta</taxon>
    </lineage>
</organism>
<comment type="caution">
    <text evidence="6">The sequence shown here is derived from an EMBL/GenBank/DDBJ whole genome shotgun (WGS) entry which is preliminary data.</text>
</comment>
<keyword evidence="7" id="KW-1185">Reference proteome</keyword>
<dbReference type="PANTHER" id="PTHR30537:SF1">
    <property type="entry name" value="HTH-TYPE TRANSCRIPTIONAL REGULATOR PGRR"/>
    <property type="match status" value="1"/>
</dbReference>
<dbReference type="SUPFAM" id="SSF46785">
    <property type="entry name" value="Winged helix' DNA-binding domain"/>
    <property type="match status" value="1"/>
</dbReference>
<dbReference type="Pfam" id="PF03466">
    <property type="entry name" value="LysR_substrate"/>
    <property type="match status" value="1"/>
</dbReference>
<dbReference type="Pfam" id="PF00126">
    <property type="entry name" value="HTH_1"/>
    <property type="match status" value="1"/>
</dbReference>
<accession>A0A506V9R9</accession>
<evidence type="ECO:0000313" key="6">
    <source>
        <dbReference type="EMBL" id="TPW42477.1"/>
    </source>
</evidence>
<dbReference type="GO" id="GO:0003700">
    <property type="term" value="F:DNA-binding transcription factor activity"/>
    <property type="evidence" value="ECO:0007669"/>
    <property type="project" value="InterPro"/>
</dbReference>
<evidence type="ECO:0000256" key="1">
    <source>
        <dbReference type="ARBA" id="ARBA00009437"/>
    </source>
</evidence>
<keyword evidence="2" id="KW-0805">Transcription regulation</keyword>
<evidence type="ECO:0000256" key="2">
    <source>
        <dbReference type="ARBA" id="ARBA00023015"/>
    </source>
</evidence>
<evidence type="ECO:0000313" key="7">
    <source>
        <dbReference type="Proteomes" id="UP000319523"/>
    </source>
</evidence>
<dbReference type="OrthoDB" id="9813056at2"/>
<dbReference type="PRINTS" id="PR00039">
    <property type="entry name" value="HTHLYSR"/>
</dbReference>
<dbReference type="FunFam" id="1.10.10.10:FF:000001">
    <property type="entry name" value="LysR family transcriptional regulator"/>
    <property type="match status" value="1"/>
</dbReference>
<evidence type="ECO:0000256" key="3">
    <source>
        <dbReference type="ARBA" id="ARBA00023125"/>
    </source>
</evidence>
<dbReference type="AlphaFoldDB" id="A0A506V9R9"/>
<evidence type="ECO:0000259" key="5">
    <source>
        <dbReference type="PROSITE" id="PS50931"/>
    </source>
</evidence>
<dbReference type="GO" id="GO:0006351">
    <property type="term" value="P:DNA-templated transcription"/>
    <property type="evidence" value="ECO:0007669"/>
    <property type="project" value="TreeGrafter"/>
</dbReference>
<dbReference type="InterPro" id="IPR036388">
    <property type="entry name" value="WH-like_DNA-bd_sf"/>
</dbReference>
<dbReference type="FunFam" id="3.40.190.290:FF:000012">
    <property type="entry name" value="Transcriptional regulator, LysR family"/>
    <property type="match status" value="1"/>
</dbReference>
<dbReference type="InterPro" id="IPR036390">
    <property type="entry name" value="WH_DNA-bd_sf"/>
</dbReference>
<feature type="domain" description="HTH lysR-type" evidence="5">
    <location>
        <begin position="1"/>
        <end position="59"/>
    </location>
</feature>
<keyword evidence="4" id="KW-0804">Transcription</keyword>
<dbReference type="Gene3D" id="1.10.10.10">
    <property type="entry name" value="Winged helix-like DNA-binding domain superfamily/Winged helix DNA-binding domain"/>
    <property type="match status" value="1"/>
</dbReference>
<dbReference type="EMBL" id="VHQI01000005">
    <property type="protein sequence ID" value="TPW42477.1"/>
    <property type="molecule type" value="Genomic_DNA"/>
</dbReference>
<dbReference type="PANTHER" id="PTHR30537">
    <property type="entry name" value="HTH-TYPE TRANSCRIPTIONAL REGULATOR"/>
    <property type="match status" value="1"/>
</dbReference>
<proteinExistence type="inferred from homology"/>
<dbReference type="Gene3D" id="3.40.190.290">
    <property type="match status" value="1"/>
</dbReference>
<protein>
    <submittedName>
        <fullName evidence="6">LysR family transcriptional regulator</fullName>
    </submittedName>
</protein>
<dbReference type="RefSeq" id="WP_141176145.1">
    <property type="nucleotide sequence ID" value="NZ_JBHUFX010000008.1"/>
</dbReference>
<keyword evidence="3" id="KW-0238">DNA-binding</keyword>
<dbReference type="GO" id="GO:0043565">
    <property type="term" value="F:sequence-specific DNA binding"/>
    <property type="evidence" value="ECO:0007669"/>
    <property type="project" value="TreeGrafter"/>
</dbReference>
<dbReference type="PROSITE" id="PS50931">
    <property type="entry name" value="HTH_LYSR"/>
    <property type="match status" value="1"/>
</dbReference>
<reference evidence="6 7" key="1">
    <citation type="submission" date="2019-06" db="EMBL/GenBank/DDBJ databases">
        <authorList>
            <person name="Yang Y."/>
        </authorList>
    </citation>
    <scope>NUCLEOTIDE SEQUENCE [LARGE SCALE GENOMIC DNA]</scope>
    <source>
        <strain evidence="6 7">BIT-26</strain>
    </source>
</reference>
<sequence length="296" mass="32752">MENFNDLAAFALVASEHSFTRAAAKMGVSQSALSQTIRQLEARLGLRLLDRTTRSVSPTQAGEQLLKTLAPRLEEIENALSSLKALREKPAGTVRINAGEHSAATLLEPRLRKVIAENPDIRIEIAADYGLMDIVAQRFDAGVRLGEQVARDMIAVRIGPDIRMAVVGSPDYFRRFAPPQTPHDLTAHNCINMRLPTHGGLLPWEFSKDGRDLNVRVTGQLIFNNLALRLNAALAGSGLACLPEDSVREAVARGELIAVLQAWCPYMSGYHLYYPDRRHPSPAFARVIEALRWRDE</sequence>
<name>A0A506V9R9_9GAMM</name>
<dbReference type="CDD" id="cd08474">
    <property type="entry name" value="PBP2_CrgA_like_5"/>
    <property type="match status" value="1"/>
</dbReference>
<dbReference type="InterPro" id="IPR000847">
    <property type="entry name" value="LysR_HTH_N"/>
</dbReference>
<gene>
    <name evidence="6" type="ORF">FKM52_10650</name>
</gene>
<evidence type="ECO:0000256" key="4">
    <source>
        <dbReference type="ARBA" id="ARBA00023163"/>
    </source>
</evidence>
<dbReference type="InterPro" id="IPR058163">
    <property type="entry name" value="LysR-type_TF_proteobact-type"/>
</dbReference>
<comment type="similarity">
    <text evidence="1">Belongs to the LysR transcriptional regulatory family.</text>
</comment>